<keyword evidence="15" id="KW-1185">Reference proteome</keyword>
<feature type="signal peptide" evidence="12">
    <location>
        <begin position="1"/>
        <end position="19"/>
    </location>
</feature>
<dbReference type="Gene3D" id="2.170.130.10">
    <property type="entry name" value="TonB-dependent receptor, plug domain"/>
    <property type="match status" value="1"/>
</dbReference>
<name>A0A4Q9QYX7_9GAMM</name>
<comment type="caution">
    <text evidence="14">The sequence shown here is derived from an EMBL/GenBank/DDBJ whole genome shotgun (WGS) entry which is preliminary data.</text>
</comment>
<dbReference type="SUPFAM" id="SSF56935">
    <property type="entry name" value="Porins"/>
    <property type="match status" value="1"/>
</dbReference>
<evidence type="ECO:0000256" key="6">
    <source>
        <dbReference type="ARBA" id="ARBA00023004"/>
    </source>
</evidence>
<keyword evidence="2 10" id="KW-0813">Transport</keyword>
<dbReference type="InterPro" id="IPR011662">
    <property type="entry name" value="Secretin/TonB_short_N"/>
</dbReference>
<evidence type="ECO:0000256" key="10">
    <source>
        <dbReference type="PROSITE-ProRule" id="PRU01360"/>
    </source>
</evidence>
<reference evidence="14 15" key="1">
    <citation type="submission" date="2018-06" db="EMBL/GenBank/DDBJ databases">
        <title>Three novel Pseudomonas species isolated from symptomatic oak.</title>
        <authorList>
            <person name="Bueno-Gonzalez V."/>
            <person name="Brady C."/>
        </authorList>
    </citation>
    <scope>NUCLEOTIDE SEQUENCE [LARGE SCALE GENOMIC DNA]</scope>
    <source>
        <strain evidence="14 15">P17C</strain>
    </source>
</reference>
<evidence type="ECO:0000256" key="9">
    <source>
        <dbReference type="ARBA" id="ARBA00023237"/>
    </source>
</evidence>
<keyword evidence="3 10" id="KW-1134">Transmembrane beta strand</keyword>
<dbReference type="InterPro" id="IPR000531">
    <property type="entry name" value="Beta-barrel_TonB"/>
</dbReference>
<evidence type="ECO:0000256" key="1">
    <source>
        <dbReference type="ARBA" id="ARBA00004571"/>
    </source>
</evidence>
<keyword evidence="6" id="KW-0408">Iron</keyword>
<comment type="similarity">
    <text evidence="10 11">Belongs to the TonB-dependent receptor family.</text>
</comment>
<dbReference type="AlphaFoldDB" id="A0A4Q9QYX7"/>
<dbReference type="Gene3D" id="2.40.170.20">
    <property type="entry name" value="TonB-dependent receptor, beta-barrel domain"/>
    <property type="match status" value="1"/>
</dbReference>
<dbReference type="PANTHER" id="PTHR47234">
    <property type="match status" value="1"/>
</dbReference>
<dbReference type="Pfam" id="PF00593">
    <property type="entry name" value="TonB_dep_Rec_b-barrel"/>
    <property type="match status" value="1"/>
</dbReference>
<evidence type="ECO:0000256" key="4">
    <source>
        <dbReference type="ARBA" id="ARBA00022496"/>
    </source>
</evidence>
<dbReference type="CDD" id="cd01347">
    <property type="entry name" value="ligand_gated_channel"/>
    <property type="match status" value="1"/>
</dbReference>
<keyword evidence="4" id="KW-0410">Iron transport</keyword>
<evidence type="ECO:0000313" key="14">
    <source>
        <dbReference type="EMBL" id="TBU90346.1"/>
    </source>
</evidence>
<evidence type="ECO:0000256" key="11">
    <source>
        <dbReference type="RuleBase" id="RU003357"/>
    </source>
</evidence>
<dbReference type="InterPro" id="IPR039426">
    <property type="entry name" value="TonB-dep_rcpt-like"/>
</dbReference>
<dbReference type="Gene3D" id="3.55.50.30">
    <property type="match status" value="1"/>
</dbReference>
<dbReference type="Pfam" id="PF07715">
    <property type="entry name" value="Plug"/>
    <property type="match status" value="1"/>
</dbReference>
<protein>
    <submittedName>
        <fullName evidence="14">TonB-dependent receptor</fullName>
    </submittedName>
</protein>
<dbReference type="InterPro" id="IPR037066">
    <property type="entry name" value="Plug_dom_sf"/>
</dbReference>
<dbReference type="EMBL" id="QJUP01000030">
    <property type="protein sequence ID" value="TBU90346.1"/>
    <property type="molecule type" value="Genomic_DNA"/>
</dbReference>
<keyword evidence="8 10" id="KW-0472">Membrane</keyword>
<evidence type="ECO:0000313" key="15">
    <source>
        <dbReference type="Proteomes" id="UP000292639"/>
    </source>
</evidence>
<dbReference type="GO" id="GO:0006826">
    <property type="term" value="P:iron ion transport"/>
    <property type="evidence" value="ECO:0007669"/>
    <property type="project" value="UniProtKB-KW"/>
</dbReference>
<evidence type="ECO:0000259" key="13">
    <source>
        <dbReference type="SMART" id="SM00965"/>
    </source>
</evidence>
<keyword evidence="14" id="KW-0675">Receptor</keyword>
<evidence type="ECO:0000256" key="8">
    <source>
        <dbReference type="ARBA" id="ARBA00023136"/>
    </source>
</evidence>
<accession>A0A4Q9QYX7</accession>
<dbReference type="InterPro" id="IPR012910">
    <property type="entry name" value="Plug_dom"/>
</dbReference>
<gene>
    <name evidence="14" type="ORF">DNJ96_16850</name>
</gene>
<keyword evidence="5 10" id="KW-0812">Transmembrane</keyword>
<dbReference type="InterPro" id="IPR036942">
    <property type="entry name" value="Beta-barrel_TonB_sf"/>
</dbReference>
<dbReference type="SMART" id="SM00965">
    <property type="entry name" value="STN"/>
    <property type="match status" value="1"/>
</dbReference>
<evidence type="ECO:0000256" key="12">
    <source>
        <dbReference type="SAM" id="SignalP"/>
    </source>
</evidence>
<dbReference type="GO" id="GO:0009279">
    <property type="term" value="C:cell outer membrane"/>
    <property type="evidence" value="ECO:0007669"/>
    <property type="project" value="UniProtKB-SubCell"/>
</dbReference>
<proteinExistence type="inferred from homology"/>
<evidence type="ECO:0000256" key="7">
    <source>
        <dbReference type="ARBA" id="ARBA00023077"/>
    </source>
</evidence>
<keyword evidence="12" id="KW-0732">Signal</keyword>
<comment type="subcellular location">
    <subcellularLocation>
        <location evidence="1 10">Cell outer membrane</location>
        <topology evidence="1 10">Multi-pass membrane protein</topology>
    </subcellularLocation>
</comment>
<organism evidence="14 15">
    <name type="scientific">Stutzerimonas kirkiae</name>
    <dbReference type="NCBI Taxonomy" id="2211392"/>
    <lineage>
        <taxon>Bacteria</taxon>
        <taxon>Pseudomonadati</taxon>
        <taxon>Pseudomonadota</taxon>
        <taxon>Gammaproteobacteria</taxon>
        <taxon>Pseudomonadales</taxon>
        <taxon>Pseudomonadaceae</taxon>
        <taxon>Stutzerimonas</taxon>
    </lineage>
</organism>
<evidence type="ECO:0000256" key="3">
    <source>
        <dbReference type="ARBA" id="ARBA00022452"/>
    </source>
</evidence>
<keyword evidence="4" id="KW-0406">Ion transport</keyword>
<keyword evidence="7 11" id="KW-0798">TonB box</keyword>
<sequence>MGETRFMAFRTMLKRGALAATIAGATLATTPQALLADSRVQHYDIAAGPLDRVLLDISRQSGQTISFAPEASRYSAAPIHGELSTEQAVQHALQGTGLELQVSPGGAFVIVHSGATPTAKPKPKTTGAEVSPAQAPRLGQVVVLGTRRSDVTDLSSPTPVDVVSAERLQSTGFSDLQQALQATVPSINYPRNRANGAVAANRTLSLRGLSPDQTLILINGKRHHVSPVVDTSDGVARSSQAVDISSIPVSAVERVEVLRDGASAQYGSDAIAGVINVVLKERDSGGRAEAQYGELDQGDGLTRNLSAWKGFSLPGDGFLTLSAEGNKTGYTMLAEGYDNRQWYFDGETAKEEAANGMRDKTKFGLGRSENYSLLGNGEIGLGGGFTGYATANYRHRIAHNTGPFRLPKDDATVRSIFPDGYSVWIWSRTDDAFLTLGSRYQDQTLGNFDLNLTHGWGRVRMGSYNNLNPSYGDDSPTRFYAGRMTTEQTTLALDWNRDLELAFSANPLTLSAGAAHRRETYELGAGDRESWANGGVPILDGPNAGNVAPVGSQAWAGFSDEVEKYGAKRENWSAYLGLEGEVLDKLQVGLTGRAENYSDFGNSTTGKLSLRYDFTPRIAVRGAYSTGFRAPTVGQQGYYSEVSGRIGQQTPLTLHLPAYTALAQTLGAQELKAEKSQNLSAGIVLRPWGNASLTLDAYRIKVRDRIVLSEILADAQTRATLDSLGLQSIYGVTYFTNGVDTTTHGFDLVGSQHFDLKGYGNLDLTLAYNRNRTSIDSIDQFDSGGAVIGRQVRGLITEGSPKDTLVLSARYAYGDWDFWLSATRYGRYGGYNNQDPSQDQYFDPDWVTDLSVTRRFKSFDVTLGGLNIFDQKPDLNASKMGVDGTGRQTYSSLAAYNPAGAYYYLKVGLDF</sequence>
<feature type="chain" id="PRO_5021030912" evidence="12">
    <location>
        <begin position="20"/>
        <end position="911"/>
    </location>
</feature>
<evidence type="ECO:0000256" key="5">
    <source>
        <dbReference type="ARBA" id="ARBA00022692"/>
    </source>
</evidence>
<dbReference type="Proteomes" id="UP000292639">
    <property type="component" value="Unassembled WGS sequence"/>
</dbReference>
<dbReference type="PANTHER" id="PTHR47234:SF3">
    <property type="entry name" value="SECRETIN_TONB SHORT N-TERMINAL DOMAIN-CONTAINING PROTEIN"/>
    <property type="match status" value="1"/>
</dbReference>
<keyword evidence="9 10" id="KW-0998">Cell outer membrane</keyword>
<feature type="domain" description="Secretin/TonB short N-terminal" evidence="13">
    <location>
        <begin position="63"/>
        <end position="113"/>
    </location>
</feature>
<dbReference type="PROSITE" id="PS52016">
    <property type="entry name" value="TONB_DEPENDENT_REC_3"/>
    <property type="match status" value="1"/>
</dbReference>
<evidence type="ECO:0000256" key="2">
    <source>
        <dbReference type="ARBA" id="ARBA00022448"/>
    </source>
</evidence>